<name>A0A0E9M031_9BACT</name>
<dbReference type="RefSeq" id="WP_062125488.1">
    <property type="nucleotide sequence ID" value="NZ_BAZW01000023.1"/>
</dbReference>
<dbReference type="NCBIfam" id="TIGR04256">
    <property type="entry name" value="GxxExxY"/>
    <property type="match status" value="1"/>
</dbReference>
<dbReference type="EMBL" id="BAZW01000023">
    <property type="protein sequence ID" value="GAO30470.1"/>
    <property type="molecule type" value="Genomic_DNA"/>
</dbReference>
<dbReference type="STRING" id="1236989.JCM15548_12741"/>
<gene>
    <name evidence="1" type="ORF">JCM15548_12741</name>
</gene>
<evidence type="ECO:0000313" key="2">
    <source>
        <dbReference type="Proteomes" id="UP000032900"/>
    </source>
</evidence>
<keyword evidence="2" id="KW-1185">Reference proteome</keyword>
<accession>A0A0E9M031</accession>
<sequence length="129" mass="14821">MPELLKKEFPLKSETYEIIGAAMEVHQQLGNGFLEGVYQEALGIELKTRNIEFEREAPLIIFYKDQILSKKYIADFICHDQIIVELKAISDLCSEHDAQVLNYLKATNMKVGLLLNFGSKSLQYKRIIL</sequence>
<reference evidence="1 2" key="1">
    <citation type="journal article" date="2015" name="Microbes Environ.">
        <title>Distribution and evolution of nitrogen fixation genes in the phylum bacteroidetes.</title>
        <authorList>
            <person name="Inoue J."/>
            <person name="Oshima K."/>
            <person name="Suda W."/>
            <person name="Sakamoto M."/>
            <person name="Iino T."/>
            <person name="Noda S."/>
            <person name="Hongoh Y."/>
            <person name="Hattori M."/>
            <person name="Ohkuma M."/>
        </authorList>
    </citation>
    <scope>NUCLEOTIDE SEQUENCE [LARGE SCALE GENOMIC DNA]</scope>
    <source>
        <strain evidence="1">JCM 15548</strain>
    </source>
</reference>
<dbReference type="InterPro" id="IPR026350">
    <property type="entry name" value="GxxExxY"/>
</dbReference>
<dbReference type="OrthoDB" id="9806869at2"/>
<dbReference type="Proteomes" id="UP000032900">
    <property type="component" value="Unassembled WGS sequence"/>
</dbReference>
<comment type="caution">
    <text evidence="1">The sequence shown here is derived from an EMBL/GenBank/DDBJ whole genome shotgun (WGS) entry which is preliminary data.</text>
</comment>
<proteinExistence type="predicted"/>
<protein>
    <recommendedName>
        <fullName evidence="3">NADH:ubiquinone oxidoreductase subunit 5</fullName>
    </recommendedName>
</protein>
<evidence type="ECO:0000313" key="1">
    <source>
        <dbReference type="EMBL" id="GAO30470.1"/>
    </source>
</evidence>
<dbReference type="Pfam" id="PF13366">
    <property type="entry name" value="PDDEXK_3"/>
    <property type="match status" value="1"/>
</dbReference>
<dbReference type="AlphaFoldDB" id="A0A0E9M031"/>
<evidence type="ECO:0008006" key="3">
    <source>
        <dbReference type="Google" id="ProtNLM"/>
    </source>
</evidence>
<organism evidence="1 2">
    <name type="scientific">Geofilum rubicundum JCM 15548</name>
    <dbReference type="NCBI Taxonomy" id="1236989"/>
    <lineage>
        <taxon>Bacteria</taxon>
        <taxon>Pseudomonadati</taxon>
        <taxon>Bacteroidota</taxon>
        <taxon>Bacteroidia</taxon>
        <taxon>Marinilabiliales</taxon>
        <taxon>Marinilabiliaceae</taxon>
        <taxon>Geofilum</taxon>
    </lineage>
</organism>